<name>A0ABT0M8N7_9BACL</name>
<protein>
    <submittedName>
        <fullName evidence="4">NAD(P)H-dependent oxidoreductase</fullName>
    </submittedName>
</protein>
<organism evidence="4 5">
    <name type="scientific">Sporolactobacillus mangiferae</name>
    <dbReference type="NCBI Taxonomy" id="2940498"/>
    <lineage>
        <taxon>Bacteria</taxon>
        <taxon>Bacillati</taxon>
        <taxon>Bacillota</taxon>
        <taxon>Bacilli</taxon>
        <taxon>Bacillales</taxon>
        <taxon>Sporolactobacillaceae</taxon>
        <taxon>Sporolactobacillus</taxon>
    </lineage>
</organism>
<dbReference type="Proteomes" id="UP001203004">
    <property type="component" value="Unassembled WGS sequence"/>
</dbReference>
<dbReference type="Pfam" id="PF02525">
    <property type="entry name" value="Flavodoxin_2"/>
    <property type="match status" value="1"/>
</dbReference>
<dbReference type="PANTHER" id="PTHR10204:SF34">
    <property type="entry name" value="NAD(P)H DEHYDROGENASE [QUINONE] 1 ISOFORM 1"/>
    <property type="match status" value="1"/>
</dbReference>
<accession>A0ABT0M8N7</accession>
<sequence length="193" mass="22836">MSVLVIYAHPNPQSFNHAIFEQVVRGLKDKGQPFNAIDLYKEGFDPVLVHNREKKRSEMKTDPELATYRRLIEEADHLIFIYPIWWYGMPAILKGFIDRVFASGFAYQYKKNIPFGLLKDKSATVIYTLDSPGFYERLIRHNLEWQSVKGPIFHFCGIRPVRRLVFSSVRTSSERRREKWLEKIYQYCLSKIN</sequence>
<dbReference type="InterPro" id="IPR003680">
    <property type="entry name" value="Flavodoxin_fold"/>
</dbReference>
<evidence type="ECO:0000313" key="4">
    <source>
        <dbReference type="EMBL" id="MCL1631236.1"/>
    </source>
</evidence>
<evidence type="ECO:0000256" key="2">
    <source>
        <dbReference type="ARBA" id="ARBA00023002"/>
    </source>
</evidence>
<dbReference type="EMBL" id="JAMAST010000003">
    <property type="protein sequence ID" value="MCL1631236.1"/>
    <property type="molecule type" value="Genomic_DNA"/>
</dbReference>
<dbReference type="PANTHER" id="PTHR10204">
    <property type="entry name" value="NAD P H OXIDOREDUCTASE-RELATED"/>
    <property type="match status" value="1"/>
</dbReference>
<dbReference type="Gene3D" id="3.40.50.360">
    <property type="match status" value="1"/>
</dbReference>
<dbReference type="InterPro" id="IPR051545">
    <property type="entry name" value="NAD(P)H_dehydrogenase_qn"/>
</dbReference>
<keyword evidence="2" id="KW-0560">Oxidoreductase</keyword>
<comment type="caution">
    <text evidence="4">The sequence shown here is derived from an EMBL/GenBank/DDBJ whole genome shotgun (WGS) entry which is preliminary data.</text>
</comment>
<dbReference type="SUPFAM" id="SSF52218">
    <property type="entry name" value="Flavoproteins"/>
    <property type="match status" value="1"/>
</dbReference>
<dbReference type="InterPro" id="IPR029039">
    <property type="entry name" value="Flavoprotein-like_sf"/>
</dbReference>
<dbReference type="RefSeq" id="WP_249098808.1">
    <property type="nucleotide sequence ID" value="NZ_JAMAST010000003.1"/>
</dbReference>
<reference evidence="4 5" key="1">
    <citation type="submission" date="2022-05" db="EMBL/GenBank/DDBJ databases">
        <title>Sporolactobacillus sp nov CPB3-1, isolated from tree bark (Mangifera indica L.).</title>
        <authorList>
            <person name="Phuengjayaem S."/>
            <person name="Tanasupawat S."/>
        </authorList>
    </citation>
    <scope>NUCLEOTIDE SEQUENCE [LARGE SCALE GENOMIC DNA]</scope>
    <source>
        <strain evidence="4 5">CPB3-1</strain>
    </source>
</reference>
<comment type="similarity">
    <text evidence="1">Belongs to the NAD(P)H dehydrogenase (quinone) family.</text>
</comment>
<keyword evidence="5" id="KW-1185">Reference proteome</keyword>
<gene>
    <name evidence="4" type="ORF">M3N64_04645</name>
</gene>
<proteinExistence type="inferred from homology"/>
<evidence type="ECO:0000259" key="3">
    <source>
        <dbReference type="Pfam" id="PF02525"/>
    </source>
</evidence>
<feature type="domain" description="Flavodoxin-like fold" evidence="3">
    <location>
        <begin position="1"/>
        <end position="185"/>
    </location>
</feature>
<evidence type="ECO:0000313" key="5">
    <source>
        <dbReference type="Proteomes" id="UP001203004"/>
    </source>
</evidence>
<evidence type="ECO:0000256" key="1">
    <source>
        <dbReference type="ARBA" id="ARBA00006252"/>
    </source>
</evidence>